<dbReference type="Pfam" id="PF25232">
    <property type="entry name" value="DUF7848"/>
    <property type="match status" value="1"/>
</dbReference>
<dbReference type="InterPro" id="IPR057170">
    <property type="entry name" value="DUF7848"/>
</dbReference>
<dbReference type="RefSeq" id="WP_344096891.1">
    <property type="nucleotide sequence ID" value="NZ_BAAAHB010000122.1"/>
</dbReference>
<gene>
    <name evidence="2" type="ORF">GCM10009544_60360</name>
</gene>
<evidence type="ECO:0000259" key="1">
    <source>
        <dbReference type="Pfam" id="PF25232"/>
    </source>
</evidence>
<feature type="domain" description="DUF7848" evidence="1">
    <location>
        <begin position="1"/>
        <end position="78"/>
    </location>
</feature>
<comment type="caution">
    <text evidence="2">The sequence shown here is derived from an EMBL/GenBank/DDBJ whole genome shotgun (WGS) entry which is preliminary data.</text>
</comment>
<reference evidence="2 3" key="1">
    <citation type="journal article" date="2019" name="Int. J. Syst. Evol. Microbiol.">
        <title>The Global Catalogue of Microorganisms (GCM) 10K type strain sequencing project: providing services to taxonomists for standard genome sequencing and annotation.</title>
        <authorList>
            <consortium name="The Broad Institute Genomics Platform"/>
            <consortium name="The Broad Institute Genome Sequencing Center for Infectious Disease"/>
            <person name="Wu L."/>
            <person name="Ma J."/>
        </authorList>
    </citation>
    <scope>NUCLEOTIDE SEQUENCE [LARGE SCALE GENOMIC DNA]</scope>
    <source>
        <strain evidence="2 3">JCM 10649</strain>
    </source>
</reference>
<organism evidence="2 3">
    <name type="scientific">Streptomyces stramineus</name>
    <dbReference type="NCBI Taxonomy" id="173861"/>
    <lineage>
        <taxon>Bacteria</taxon>
        <taxon>Bacillati</taxon>
        <taxon>Actinomycetota</taxon>
        <taxon>Actinomycetes</taxon>
        <taxon>Kitasatosporales</taxon>
        <taxon>Streptomycetaceae</taxon>
        <taxon>Streptomyces</taxon>
    </lineage>
</organism>
<dbReference type="Proteomes" id="UP001499895">
    <property type="component" value="Unassembled WGS sequence"/>
</dbReference>
<protein>
    <recommendedName>
        <fullName evidence="1">DUF7848 domain-containing protein</fullName>
    </recommendedName>
</protein>
<accession>A0ABN1B7E4</accession>
<evidence type="ECO:0000313" key="3">
    <source>
        <dbReference type="Proteomes" id="UP001499895"/>
    </source>
</evidence>
<dbReference type="EMBL" id="BAAAHB010000122">
    <property type="protein sequence ID" value="GAA0491550.1"/>
    <property type="molecule type" value="Genomic_DNA"/>
</dbReference>
<keyword evidence="3" id="KW-1185">Reference proteome</keyword>
<sequence length="83" mass="9414">MSTRAVVKHMYWTVQPDEEPDARSRTYAQECDLCGEGSPRTEDPTQSIDWVLGHAAANPSHRSYTEIIKRGWRAVMGRPGVRL</sequence>
<evidence type="ECO:0000313" key="2">
    <source>
        <dbReference type="EMBL" id="GAA0491550.1"/>
    </source>
</evidence>
<proteinExistence type="predicted"/>
<name>A0ABN1B7E4_9ACTN</name>